<dbReference type="EnsemblMetazoa" id="AATE012850-RA">
    <property type="protein sequence ID" value="AATE012850-PA.1"/>
    <property type="gene ID" value="AATE012850"/>
</dbReference>
<dbReference type="AlphaFoldDB" id="A0A182J7J4"/>
<feature type="compositionally biased region" description="Polar residues" evidence="1">
    <location>
        <begin position="20"/>
        <end position="38"/>
    </location>
</feature>
<feature type="transmembrane region" description="Helical" evidence="2">
    <location>
        <begin position="66"/>
        <end position="83"/>
    </location>
</feature>
<evidence type="ECO:0000256" key="2">
    <source>
        <dbReference type="SAM" id="Phobius"/>
    </source>
</evidence>
<organism evidence="3">
    <name type="scientific">Anopheles atroparvus</name>
    <name type="common">European mosquito</name>
    <dbReference type="NCBI Taxonomy" id="41427"/>
    <lineage>
        <taxon>Eukaryota</taxon>
        <taxon>Metazoa</taxon>
        <taxon>Ecdysozoa</taxon>
        <taxon>Arthropoda</taxon>
        <taxon>Hexapoda</taxon>
        <taxon>Insecta</taxon>
        <taxon>Pterygota</taxon>
        <taxon>Neoptera</taxon>
        <taxon>Endopterygota</taxon>
        <taxon>Diptera</taxon>
        <taxon>Nematocera</taxon>
        <taxon>Culicoidea</taxon>
        <taxon>Culicidae</taxon>
        <taxon>Anophelinae</taxon>
        <taxon>Anopheles</taxon>
    </lineage>
</organism>
<sequence>MDAHLRGLASKGPMVAPADTGTTGARCTDSVPGSTLPSGQGAAWVATPSEQRAAPEITRVLRHDETVLLLLLVGYVVVQYQRLRKWLLLLLVVGGRTASTTGTASRRQLDVAELLLVVLLLLLGGLRLVVVLVVRRRLWWISGETLLWGLTAPLLLPLVPLEPVPLLDPDDAADDDEDDVPLLLRAATAGRQRRLDGGQLLRLELLLLLLLLLVVGGGNGLLLEGLRLGEQPLPVVANDLALVLRVLVRRAGHVAMAQRRWRGPDGLRVAAFRFREI</sequence>
<evidence type="ECO:0000256" key="1">
    <source>
        <dbReference type="SAM" id="MobiDB-lite"/>
    </source>
</evidence>
<protein>
    <submittedName>
        <fullName evidence="3">Uncharacterized protein</fullName>
    </submittedName>
</protein>
<evidence type="ECO:0000313" key="3">
    <source>
        <dbReference type="EnsemblMetazoa" id="AATE012850-PA.1"/>
    </source>
</evidence>
<keyword evidence="2" id="KW-1133">Transmembrane helix</keyword>
<keyword evidence="2" id="KW-0472">Membrane</keyword>
<name>A0A182J7J4_ANOAO</name>
<keyword evidence="2" id="KW-0812">Transmembrane</keyword>
<feature type="region of interest" description="Disordered" evidence="1">
    <location>
        <begin position="1"/>
        <end position="39"/>
    </location>
</feature>
<feature type="transmembrane region" description="Helical" evidence="2">
    <location>
        <begin position="114"/>
        <end position="134"/>
    </location>
</feature>
<reference evidence="3" key="1">
    <citation type="submission" date="2022-08" db="UniProtKB">
        <authorList>
            <consortium name="EnsemblMetazoa"/>
        </authorList>
    </citation>
    <scope>IDENTIFICATION</scope>
    <source>
        <strain evidence="3">EBRO</strain>
    </source>
</reference>
<dbReference type="VEuPathDB" id="VectorBase:AATE012850"/>
<feature type="transmembrane region" description="Helical" evidence="2">
    <location>
        <begin position="200"/>
        <end position="223"/>
    </location>
</feature>
<proteinExistence type="predicted"/>
<accession>A0A182J7J4</accession>